<accession>A0ACC7NUL4</accession>
<protein>
    <submittedName>
        <fullName evidence="1">ABC transporter ATP-binding protein</fullName>
    </submittedName>
</protein>
<evidence type="ECO:0000313" key="1">
    <source>
        <dbReference type="EMBL" id="MFM9327860.1"/>
    </source>
</evidence>
<evidence type="ECO:0000313" key="2">
    <source>
        <dbReference type="Proteomes" id="UP001631969"/>
    </source>
</evidence>
<keyword evidence="1" id="KW-0067">ATP-binding</keyword>
<reference evidence="1" key="1">
    <citation type="submission" date="2024-12" db="EMBL/GenBank/DDBJ databases">
        <authorList>
            <person name="Wu N."/>
        </authorList>
    </citation>
    <scope>NUCLEOTIDE SEQUENCE</scope>
    <source>
        <strain evidence="1">P15</strain>
    </source>
</reference>
<proteinExistence type="predicted"/>
<sequence>MEIILEVKDLCKRYPTFSLNNLSFKLLENTITGFIGVNGSGKTTTIKTILGLTPKDTGDIKIFGKELAENEKEIKNRIGFVFDEGYFYDHLTIKEMKSVIAPAYSNWSEMDFKGYLDRFHLDPKQKISTLSKGMRVKYALCIALSHQADLLILDEPSSGLDPLVRSEIHKLLLEFVSQKGKSVFFSTHIISDIENTADAILFINKGCIILDCNKNELLAIHKLGDPRVSSPTLEEIVLAYLKEGN</sequence>
<keyword evidence="1" id="KW-0547">Nucleotide-binding</keyword>
<keyword evidence="2" id="KW-1185">Reference proteome</keyword>
<organism evidence="1 2">
    <name type="scientific">Paenibacillus mesotrionivorans</name>
    <dbReference type="NCBI Taxonomy" id="3160968"/>
    <lineage>
        <taxon>Bacteria</taxon>
        <taxon>Bacillati</taxon>
        <taxon>Bacillota</taxon>
        <taxon>Bacilli</taxon>
        <taxon>Bacillales</taxon>
        <taxon>Paenibacillaceae</taxon>
        <taxon>Paenibacillus</taxon>
    </lineage>
</organism>
<dbReference type="EMBL" id="JBJURJ010000003">
    <property type="protein sequence ID" value="MFM9327860.1"/>
    <property type="molecule type" value="Genomic_DNA"/>
</dbReference>
<gene>
    <name evidence="1" type="ORF">ACI1P1_06030</name>
</gene>
<comment type="caution">
    <text evidence="1">The sequence shown here is derived from an EMBL/GenBank/DDBJ whole genome shotgun (WGS) entry which is preliminary data.</text>
</comment>
<dbReference type="Proteomes" id="UP001631969">
    <property type="component" value="Unassembled WGS sequence"/>
</dbReference>
<name>A0ACC7NUL4_9BACL</name>